<organism evidence="1 2">
    <name type="scientific">Nocardia goodfellowii</name>
    <dbReference type="NCBI Taxonomy" id="882446"/>
    <lineage>
        <taxon>Bacteria</taxon>
        <taxon>Bacillati</taxon>
        <taxon>Actinomycetota</taxon>
        <taxon>Actinomycetes</taxon>
        <taxon>Mycobacteriales</taxon>
        <taxon>Nocardiaceae</taxon>
        <taxon>Nocardia</taxon>
    </lineage>
</organism>
<name>A0ABS4QBQ9_9NOCA</name>
<dbReference type="Proteomes" id="UP001519325">
    <property type="component" value="Unassembled WGS sequence"/>
</dbReference>
<dbReference type="RefSeq" id="WP_209887392.1">
    <property type="nucleotide sequence ID" value="NZ_JAGGMR010000001.1"/>
</dbReference>
<keyword evidence="2" id="KW-1185">Reference proteome</keyword>
<evidence type="ECO:0000313" key="1">
    <source>
        <dbReference type="EMBL" id="MBP2189141.1"/>
    </source>
</evidence>
<gene>
    <name evidence="1" type="ORF">BJ987_002042</name>
</gene>
<reference evidence="1 2" key="1">
    <citation type="submission" date="2021-03" db="EMBL/GenBank/DDBJ databases">
        <title>Sequencing the genomes of 1000 actinobacteria strains.</title>
        <authorList>
            <person name="Klenk H.-P."/>
        </authorList>
    </citation>
    <scope>NUCLEOTIDE SEQUENCE [LARGE SCALE GENOMIC DNA]</scope>
    <source>
        <strain evidence="1 2">DSM 45516</strain>
    </source>
</reference>
<accession>A0ABS4QBQ9</accession>
<comment type="caution">
    <text evidence="1">The sequence shown here is derived from an EMBL/GenBank/DDBJ whole genome shotgun (WGS) entry which is preliminary data.</text>
</comment>
<dbReference type="EMBL" id="JAGGMR010000001">
    <property type="protein sequence ID" value="MBP2189141.1"/>
    <property type="molecule type" value="Genomic_DNA"/>
</dbReference>
<proteinExistence type="predicted"/>
<evidence type="ECO:0000313" key="2">
    <source>
        <dbReference type="Proteomes" id="UP001519325"/>
    </source>
</evidence>
<evidence type="ECO:0008006" key="3">
    <source>
        <dbReference type="Google" id="ProtNLM"/>
    </source>
</evidence>
<protein>
    <recommendedName>
        <fullName evidence="3">Arsenate reductase</fullName>
    </recommendedName>
</protein>
<sequence>MEHDGWVSDACTLPTARQPVRVAEFDQFFAAAVRRLRRPERTRLELVVDPVHETRARELAALETACCSFFAFGFDSTADGVNMRIEVPANRIDVLDGLHRNVAAALAERERT</sequence>